<dbReference type="GO" id="GO:0016853">
    <property type="term" value="F:isomerase activity"/>
    <property type="evidence" value="ECO:0007669"/>
    <property type="project" value="UniProtKB-KW"/>
</dbReference>
<dbReference type="SUPFAM" id="SSF56731">
    <property type="entry name" value="DNA primase core"/>
    <property type="match status" value="1"/>
</dbReference>
<dbReference type="InterPro" id="IPR034154">
    <property type="entry name" value="TOPRIM_DnaG/twinkle"/>
</dbReference>
<keyword evidence="1" id="KW-0413">Isomerase</keyword>
<protein>
    <submittedName>
        <fullName evidence="1">Topoisomerase</fullName>
    </submittedName>
</protein>
<name>A0A412H1D8_9BACT</name>
<dbReference type="Proteomes" id="UP000285750">
    <property type="component" value="Unassembled WGS sequence"/>
</dbReference>
<dbReference type="CDD" id="cd01029">
    <property type="entry name" value="TOPRIM_primases"/>
    <property type="match status" value="1"/>
</dbReference>
<gene>
    <name evidence="1" type="ORF">DWY14_16615</name>
</gene>
<comment type="caution">
    <text evidence="1">The sequence shown here is derived from an EMBL/GenBank/DDBJ whole genome shotgun (WGS) entry which is preliminary data.</text>
</comment>
<organism evidence="1 2">
    <name type="scientific">Phocaeicola plebeius</name>
    <dbReference type="NCBI Taxonomy" id="310297"/>
    <lineage>
        <taxon>Bacteria</taxon>
        <taxon>Pseudomonadati</taxon>
        <taxon>Bacteroidota</taxon>
        <taxon>Bacteroidia</taxon>
        <taxon>Bacteroidales</taxon>
        <taxon>Bacteroidaceae</taxon>
        <taxon>Phocaeicola</taxon>
    </lineage>
</organism>
<dbReference type="RefSeq" id="WP_118432479.1">
    <property type="nucleotide sequence ID" value="NZ_JAQCWP010000062.1"/>
</dbReference>
<sequence>MEEAKKILQKTHGGLDVFKHYLGEDCTAQFFRNPYRKDKRASCRLYKNESGGDSYYYFLQDFGDSQFCGNCFVIVAKLLGYNLNTDFKRLLEQIDRDMKLNVFSSYDDGFHGKQVKLKKVIACGSKEKQCSISEFKPITKHFSDKELEYWQRYGIDEKTLLRYDVKSIKSCSFVKTDGKKFAIVSSELVPIYGYYFNGGLGIKFYRPKSEYRFMYAGDLPKPYIFGWNKLPTSGERVFITGGEKDVLSLAAHGFYGIAFNSETAKVPEDKLKELSERFKEIIFLYDSDETGIKESKERVEDFKNRYNVSRLQLPLEGSKKEKDISDYFAIGNTTEDFIKLINEQRT</sequence>
<accession>A0A412H1D8</accession>
<evidence type="ECO:0000313" key="1">
    <source>
        <dbReference type="EMBL" id="RGS02038.1"/>
    </source>
</evidence>
<evidence type="ECO:0000313" key="2">
    <source>
        <dbReference type="Proteomes" id="UP000285750"/>
    </source>
</evidence>
<dbReference type="Pfam" id="PF13155">
    <property type="entry name" value="Toprim_2"/>
    <property type="match status" value="1"/>
</dbReference>
<dbReference type="AlphaFoldDB" id="A0A412H1D8"/>
<proteinExistence type="predicted"/>
<dbReference type="Gene3D" id="3.40.1360.10">
    <property type="match status" value="1"/>
</dbReference>
<reference evidence="1 2" key="1">
    <citation type="submission" date="2018-08" db="EMBL/GenBank/DDBJ databases">
        <title>A genome reference for cultivated species of the human gut microbiota.</title>
        <authorList>
            <person name="Zou Y."/>
            <person name="Xue W."/>
            <person name="Luo G."/>
        </authorList>
    </citation>
    <scope>NUCLEOTIDE SEQUENCE [LARGE SCALE GENOMIC DNA]</scope>
    <source>
        <strain evidence="1 2">AF24-16AC</strain>
    </source>
</reference>
<dbReference type="EMBL" id="QRUY01000060">
    <property type="protein sequence ID" value="RGS02038.1"/>
    <property type="molecule type" value="Genomic_DNA"/>
</dbReference>